<evidence type="ECO:0000313" key="5">
    <source>
        <dbReference type="EMBL" id="GAD90216.1"/>
    </source>
</evidence>
<dbReference type="InterPro" id="IPR000835">
    <property type="entry name" value="HTH_MarR-typ"/>
</dbReference>
<evidence type="ECO:0000256" key="3">
    <source>
        <dbReference type="ARBA" id="ARBA00023163"/>
    </source>
</evidence>
<dbReference type="eggNOG" id="COG1846">
    <property type="taxonomic scope" value="Bacteria"/>
</dbReference>
<dbReference type="PROSITE" id="PS50995">
    <property type="entry name" value="HTH_MARR_2"/>
    <property type="match status" value="1"/>
</dbReference>
<dbReference type="AlphaFoldDB" id="V5FKF1"/>
<keyword evidence="6" id="KW-1185">Reference proteome</keyword>
<dbReference type="Proteomes" id="UP000017800">
    <property type="component" value="Unassembled WGS sequence"/>
</dbReference>
<dbReference type="SMART" id="SM00347">
    <property type="entry name" value="HTH_MARR"/>
    <property type="match status" value="1"/>
</dbReference>
<dbReference type="PROSITE" id="PS01117">
    <property type="entry name" value="HTH_MARR_1"/>
    <property type="match status" value="1"/>
</dbReference>
<dbReference type="Gene3D" id="1.10.10.10">
    <property type="entry name" value="Winged helix-like DNA-binding domain superfamily/Winged helix DNA-binding domain"/>
    <property type="match status" value="1"/>
</dbReference>
<evidence type="ECO:0000256" key="2">
    <source>
        <dbReference type="ARBA" id="ARBA00023125"/>
    </source>
</evidence>
<evidence type="ECO:0000256" key="1">
    <source>
        <dbReference type="ARBA" id="ARBA00023015"/>
    </source>
</evidence>
<evidence type="ECO:0000313" key="6">
    <source>
        <dbReference type="Proteomes" id="UP000017800"/>
    </source>
</evidence>
<gene>
    <name evidence="5" type="ORF">VHA01S_037_00040</name>
</gene>
<dbReference type="OrthoDB" id="6196575at2"/>
<dbReference type="RefSeq" id="WP_023404566.1">
    <property type="nucleotide sequence ID" value="NZ_BAUJ01000037.1"/>
</dbReference>
<dbReference type="SUPFAM" id="SSF46785">
    <property type="entry name" value="Winged helix' DNA-binding domain"/>
    <property type="match status" value="1"/>
</dbReference>
<dbReference type="InterPro" id="IPR023187">
    <property type="entry name" value="Tscrpt_reg_MarR-type_CS"/>
</dbReference>
<dbReference type="InterPro" id="IPR036388">
    <property type="entry name" value="WH-like_DNA-bd_sf"/>
</dbReference>
<dbReference type="EMBL" id="BAUJ01000037">
    <property type="protein sequence ID" value="GAD90216.1"/>
    <property type="molecule type" value="Genomic_DNA"/>
</dbReference>
<name>V5FKF1_9VIBR</name>
<protein>
    <recommendedName>
        <fullName evidence="4">HTH marR-type domain-containing protein</fullName>
    </recommendedName>
</protein>
<dbReference type="PRINTS" id="PR00598">
    <property type="entry name" value="HTHMARR"/>
</dbReference>
<accession>V5FKF1</accession>
<keyword evidence="3" id="KW-0804">Transcription</keyword>
<dbReference type="GO" id="GO:0003677">
    <property type="term" value="F:DNA binding"/>
    <property type="evidence" value="ECO:0007669"/>
    <property type="project" value="UniProtKB-KW"/>
</dbReference>
<feature type="domain" description="HTH marR-type" evidence="4">
    <location>
        <begin position="3"/>
        <end position="137"/>
    </location>
</feature>
<proteinExistence type="predicted"/>
<reference evidence="5 6" key="1">
    <citation type="submission" date="2013-11" db="EMBL/GenBank/DDBJ databases">
        <title>Whole genome shotgun sequence of Vibrio halioticoli NBRC 102217.</title>
        <authorList>
            <person name="Isaki S."/>
            <person name="Kimura A."/>
            <person name="Ohji S."/>
            <person name="Hosoyama A."/>
            <person name="Fujita N."/>
            <person name="Hashimoto M."/>
            <person name="Hosoyama Y."/>
            <person name="Yamazoe A."/>
        </authorList>
    </citation>
    <scope>NUCLEOTIDE SEQUENCE [LARGE SCALE GENOMIC DNA]</scope>
    <source>
        <strain evidence="5 6">NBRC 102217</strain>
    </source>
</reference>
<evidence type="ECO:0000259" key="4">
    <source>
        <dbReference type="PROSITE" id="PS50995"/>
    </source>
</evidence>
<sequence>MDKNTVSEAIFNIVHSYRNAIRAELQTQHSSLNGMHARCLSFIERNTQCTANDIVQHFSRDKAQVARLVKEMINNGWLIKSPNPEDKRSQLLSLTEQGIALSQQISNAQQKIQDKMQQDLSEQELETFVSVMEKLANNLTR</sequence>
<dbReference type="PANTHER" id="PTHR42756">
    <property type="entry name" value="TRANSCRIPTIONAL REGULATOR, MARR"/>
    <property type="match status" value="1"/>
</dbReference>
<dbReference type="Pfam" id="PF12802">
    <property type="entry name" value="MarR_2"/>
    <property type="match status" value="1"/>
</dbReference>
<keyword evidence="2" id="KW-0238">DNA-binding</keyword>
<dbReference type="GO" id="GO:0003700">
    <property type="term" value="F:DNA-binding transcription factor activity"/>
    <property type="evidence" value="ECO:0007669"/>
    <property type="project" value="InterPro"/>
</dbReference>
<organism evidence="5 6">
    <name type="scientific">Vibrio halioticoli NBRC 102217</name>
    <dbReference type="NCBI Taxonomy" id="1219072"/>
    <lineage>
        <taxon>Bacteria</taxon>
        <taxon>Pseudomonadati</taxon>
        <taxon>Pseudomonadota</taxon>
        <taxon>Gammaproteobacteria</taxon>
        <taxon>Vibrionales</taxon>
        <taxon>Vibrionaceae</taxon>
        <taxon>Vibrio</taxon>
    </lineage>
</organism>
<dbReference type="PANTHER" id="PTHR42756:SF1">
    <property type="entry name" value="TRANSCRIPTIONAL REPRESSOR OF EMRAB OPERON"/>
    <property type="match status" value="1"/>
</dbReference>
<dbReference type="InterPro" id="IPR036390">
    <property type="entry name" value="WH_DNA-bd_sf"/>
</dbReference>
<comment type="caution">
    <text evidence="5">The sequence shown here is derived from an EMBL/GenBank/DDBJ whole genome shotgun (WGS) entry which is preliminary data.</text>
</comment>
<keyword evidence="1" id="KW-0805">Transcription regulation</keyword>